<dbReference type="GO" id="GO:0016020">
    <property type="term" value="C:membrane"/>
    <property type="evidence" value="ECO:0007669"/>
    <property type="project" value="UniProtKB-SubCell"/>
</dbReference>
<comment type="subcellular location">
    <subcellularLocation>
        <location evidence="1">Membrane</location>
        <topology evidence="1">Multi-pass membrane protein</topology>
    </subcellularLocation>
</comment>
<feature type="domain" description="EamA" evidence="7">
    <location>
        <begin position="138"/>
        <end position="271"/>
    </location>
</feature>
<feature type="transmembrane region" description="Helical" evidence="6">
    <location>
        <begin position="168"/>
        <end position="187"/>
    </location>
</feature>
<feature type="transmembrane region" description="Helical" evidence="6">
    <location>
        <begin position="229"/>
        <end position="249"/>
    </location>
</feature>
<gene>
    <name evidence="8" type="ORF">CTE05_29420</name>
</gene>
<evidence type="ECO:0000256" key="1">
    <source>
        <dbReference type="ARBA" id="ARBA00004141"/>
    </source>
</evidence>
<dbReference type="Proteomes" id="UP000321049">
    <property type="component" value="Unassembled WGS sequence"/>
</dbReference>
<evidence type="ECO:0000313" key="9">
    <source>
        <dbReference type="Proteomes" id="UP000321049"/>
    </source>
</evidence>
<dbReference type="RefSeq" id="WP_146847055.1">
    <property type="nucleotide sequence ID" value="NZ_BJWH01000017.1"/>
</dbReference>
<sequence>MPAPLLFVLSGLTQYVGAALAVGIFGTIAAASVAWLRIAVSAVVLVAWQRPWRVRWHLPDLRVAVVFGVVLALMNVAFYIAIDHLPLGTAVAIEFLGPVAVAAVTGRGWRDRVGIAVAAVGVVLLAGVSLESGPDAVLGLVAILVSAACWAAYIVLGRRVARAANGGITGLSVAMAAGAVVFAPFLAGGAEPVLHDARLAALVVAIAVCSSVVPYALEQVVLRRVRAATFAILLALLPATAAVVGAVVLQQVPHGLEVVGLLLVSGAIVLTGLDRDEPPPTQEAPPPA</sequence>
<reference evidence="8 9" key="1">
    <citation type="submission" date="2019-07" db="EMBL/GenBank/DDBJ databases">
        <title>Whole genome shotgun sequence of Cellulomonas terrae NBRC 100819.</title>
        <authorList>
            <person name="Hosoyama A."/>
            <person name="Uohara A."/>
            <person name="Ohji S."/>
            <person name="Ichikawa N."/>
        </authorList>
    </citation>
    <scope>NUCLEOTIDE SEQUENCE [LARGE SCALE GENOMIC DNA]</scope>
    <source>
        <strain evidence="8 9">NBRC 100819</strain>
    </source>
</reference>
<name>A0A511JNG2_9CELL</name>
<feature type="transmembrane region" description="Helical" evidence="6">
    <location>
        <begin position="113"/>
        <end position="130"/>
    </location>
</feature>
<feature type="transmembrane region" description="Helical" evidence="6">
    <location>
        <begin position="60"/>
        <end position="81"/>
    </location>
</feature>
<feature type="transmembrane region" description="Helical" evidence="6">
    <location>
        <begin position="136"/>
        <end position="156"/>
    </location>
</feature>
<evidence type="ECO:0000256" key="5">
    <source>
        <dbReference type="ARBA" id="ARBA00023136"/>
    </source>
</evidence>
<feature type="transmembrane region" description="Helical" evidence="6">
    <location>
        <begin position="199"/>
        <end position="217"/>
    </location>
</feature>
<evidence type="ECO:0000256" key="4">
    <source>
        <dbReference type="ARBA" id="ARBA00022989"/>
    </source>
</evidence>
<dbReference type="PANTHER" id="PTHR32322">
    <property type="entry name" value="INNER MEMBRANE TRANSPORTER"/>
    <property type="match status" value="1"/>
</dbReference>
<keyword evidence="9" id="KW-1185">Reference proteome</keyword>
<comment type="similarity">
    <text evidence="2">Belongs to the EamA transporter family.</text>
</comment>
<accession>A0A511JNG2</accession>
<feature type="transmembrane region" description="Helical" evidence="6">
    <location>
        <begin position="87"/>
        <end position="106"/>
    </location>
</feature>
<proteinExistence type="inferred from homology"/>
<evidence type="ECO:0000259" key="7">
    <source>
        <dbReference type="Pfam" id="PF00892"/>
    </source>
</evidence>
<comment type="caution">
    <text evidence="8">The sequence shown here is derived from an EMBL/GenBank/DDBJ whole genome shotgun (WGS) entry which is preliminary data.</text>
</comment>
<keyword evidence="4 6" id="KW-1133">Transmembrane helix</keyword>
<evidence type="ECO:0000256" key="6">
    <source>
        <dbReference type="SAM" id="Phobius"/>
    </source>
</evidence>
<dbReference type="SUPFAM" id="SSF103481">
    <property type="entry name" value="Multidrug resistance efflux transporter EmrE"/>
    <property type="match status" value="2"/>
</dbReference>
<dbReference type="InterPro" id="IPR000620">
    <property type="entry name" value="EamA_dom"/>
</dbReference>
<organism evidence="8 9">
    <name type="scientific">Cellulomonas terrae</name>
    <dbReference type="NCBI Taxonomy" id="311234"/>
    <lineage>
        <taxon>Bacteria</taxon>
        <taxon>Bacillati</taxon>
        <taxon>Actinomycetota</taxon>
        <taxon>Actinomycetes</taxon>
        <taxon>Micrococcales</taxon>
        <taxon>Cellulomonadaceae</taxon>
        <taxon>Cellulomonas</taxon>
    </lineage>
</organism>
<evidence type="ECO:0000313" key="8">
    <source>
        <dbReference type="EMBL" id="GEL99395.1"/>
    </source>
</evidence>
<protein>
    <submittedName>
        <fullName evidence="8">Permease</fullName>
    </submittedName>
</protein>
<dbReference type="Pfam" id="PF00892">
    <property type="entry name" value="EamA"/>
    <property type="match status" value="1"/>
</dbReference>
<evidence type="ECO:0000256" key="2">
    <source>
        <dbReference type="ARBA" id="ARBA00007362"/>
    </source>
</evidence>
<dbReference type="AlphaFoldDB" id="A0A511JNG2"/>
<dbReference type="PANTHER" id="PTHR32322:SF2">
    <property type="entry name" value="EAMA DOMAIN-CONTAINING PROTEIN"/>
    <property type="match status" value="1"/>
</dbReference>
<keyword evidence="3 6" id="KW-0812">Transmembrane</keyword>
<dbReference type="InterPro" id="IPR037185">
    <property type="entry name" value="EmrE-like"/>
</dbReference>
<evidence type="ECO:0000256" key="3">
    <source>
        <dbReference type="ARBA" id="ARBA00022692"/>
    </source>
</evidence>
<dbReference type="InterPro" id="IPR050638">
    <property type="entry name" value="AA-Vitamin_Transporters"/>
</dbReference>
<dbReference type="OrthoDB" id="9815120at2"/>
<dbReference type="EMBL" id="BJWH01000017">
    <property type="protein sequence ID" value="GEL99395.1"/>
    <property type="molecule type" value="Genomic_DNA"/>
</dbReference>
<keyword evidence="5 6" id="KW-0472">Membrane</keyword>